<dbReference type="GO" id="GO:0004844">
    <property type="term" value="F:uracil DNA N-glycosylase activity"/>
    <property type="evidence" value="ECO:0007669"/>
    <property type="project" value="UniProtKB-EC"/>
</dbReference>
<dbReference type="EMBL" id="NMUF01000005">
    <property type="protein sequence ID" value="RFA99476.1"/>
    <property type="molecule type" value="Genomic_DNA"/>
</dbReference>
<dbReference type="AlphaFoldDB" id="A0A371R5Y2"/>
<evidence type="ECO:0000256" key="8">
    <source>
        <dbReference type="ARBA" id="ARBA00022801"/>
    </source>
</evidence>
<evidence type="ECO:0000256" key="4">
    <source>
        <dbReference type="ARBA" id="ARBA00019403"/>
    </source>
</evidence>
<evidence type="ECO:0000259" key="12">
    <source>
        <dbReference type="SMART" id="SM00986"/>
    </source>
</evidence>
<evidence type="ECO:0000256" key="1">
    <source>
        <dbReference type="ARBA" id="ARBA00001400"/>
    </source>
</evidence>
<dbReference type="FunFam" id="3.40.470.10:FF:000013">
    <property type="entry name" value="Type-4 uracil-DNA glycosylase"/>
    <property type="match status" value="1"/>
</dbReference>
<keyword evidence="9" id="KW-0408">Iron</keyword>
<keyword evidence="11" id="KW-0234">DNA repair</keyword>
<organism evidence="13 14">
    <name type="scientific">Pyrobaculum aerophilum</name>
    <dbReference type="NCBI Taxonomy" id="13773"/>
    <lineage>
        <taxon>Archaea</taxon>
        <taxon>Thermoproteota</taxon>
        <taxon>Thermoprotei</taxon>
        <taxon>Thermoproteales</taxon>
        <taxon>Thermoproteaceae</taxon>
        <taxon>Pyrobaculum</taxon>
    </lineage>
</organism>
<keyword evidence="5" id="KW-0004">4Fe-4S</keyword>
<dbReference type="InterPro" id="IPR005122">
    <property type="entry name" value="Uracil-DNA_glycosylase-like"/>
</dbReference>
<dbReference type="SUPFAM" id="SSF52141">
    <property type="entry name" value="Uracil-DNA glycosylase-like"/>
    <property type="match status" value="1"/>
</dbReference>
<evidence type="ECO:0000256" key="5">
    <source>
        <dbReference type="ARBA" id="ARBA00022485"/>
    </source>
</evidence>
<dbReference type="GO" id="GO:0046872">
    <property type="term" value="F:metal ion binding"/>
    <property type="evidence" value="ECO:0007669"/>
    <property type="project" value="UniProtKB-KW"/>
</dbReference>
<proteinExistence type="inferred from homology"/>
<keyword evidence="10" id="KW-0411">Iron-sulfur</keyword>
<evidence type="ECO:0000256" key="2">
    <source>
        <dbReference type="ARBA" id="ARBA00006521"/>
    </source>
</evidence>
<dbReference type="InterPro" id="IPR051536">
    <property type="entry name" value="UDG_Type-4/5"/>
</dbReference>
<evidence type="ECO:0000313" key="13">
    <source>
        <dbReference type="EMBL" id="RFA99476.1"/>
    </source>
</evidence>
<dbReference type="GO" id="GO:0006281">
    <property type="term" value="P:DNA repair"/>
    <property type="evidence" value="ECO:0007669"/>
    <property type="project" value="UniProtKB-KW"/>
</dbReference>
<dbReference type="InterPro" id="IPR005273">
    <property type="entry name" value="Ura-DNA_glyco_family4"/>
</dbReference>
<dbReference type="EC" id="3.2.2.27" evidence="3"/>
<dbReference type="PANTHER" id="PTHR33693:SF1">
    <property type="entry name" value="TYPE-4 URACIL-DNA GLYCOSYLASE"/>
    <property type="match status" value="1"/>
</dbReference>
<dbReference type="GO" id="GO:0051539">
    <property type="term" value="F:4 iron, 4 sulfur cluster binding"/>
    <property type="evidence" value="ECO:0007669"/>
    <property type="project" value="UniProtKB-KW"/>
</dbReference>
<dbReference type="Gene3D" id="3.40.470.10">
    <property type="entry name" value="Uracil-DNA glycosylase-like domain"/>
    <property type="match status" value="1"/>
</dbReference>
<keyword evidence="6" id="KW-0479">Metal-binding</keyword>
<evidence type="ECO:0000256" key="6">
    <source>
        <dbReference type="ARBA" id="ARBA00022723"/>
    </source>
</evidence>
<evidence type="ECO:0000256" key="10">
    <source>
        <dbReference type="ARBA" id="ARBA00023014"/>
    </source>
</evidence>
<dbReference type="SMART" id="SM00986">
    <property type="entry name" value="UDG"/>
    <property type="match status" value="1"/>
</dbReference>
<reference evidence="13 14" key="1">
    <citation type="submission" date="2017-07" db="EMBL/GenBank/DDBJ databases">
        <title>Draft genome sequence of aerobic hyperthermophilic archaea, Pyrobaculum aerophilum YKB31 and YKB32.</title>
        <authorList>
            <person name="Mochizuki T."/>
            <person name="Berliner A.J."/>
            <person name="Yoshida-Takashima Y."/>
            <person name="Takaki Y."/>
            <person name="Nunoura T."/>
            <person name="Takai K."/>
        </authorList>
    </citation>
    <scope>NUCLEOTIDE SEQUENCE [LARGE SCALE GENOMIC DNA]</scope>
    <source>
        <strain evidence="13 14">YKB32</strain>
    </source>
</reference>
<feature type="domain" description="Uracil-DNA glycosylase-like" evidence="12">
    <location>
        <begin position="27"/>
        <end position="181"/>
    </location>
</feature>
<dbReference type="Proteomes" id="UP000256877">
    <property type="component" value="Unassembled WGS sequence"/>
</dbReference>
<name>A0A371R5Y2_9CREN</name>
<evidence type="ECO:0000256" key="9">
    <source>
        <dbReference type="ARBA" id="ARBA00023004"/>
    </source>
</evidence>
<evidence type="ECO:0000256" key="3">
    <source>
        <dbReference type="ARBA" id="ARBA00012030"/>
    </source>
</evidence>
<evidence type="ECO:0000313" key="14">
    <source>
        <dbReference type="Proteomes" id="UP000256877"/>
    </source>
</evidence>
<keyword evidence="8" id="KW-0378">Hydrolase</keyword>
<keyword evidence="7" id="KW-0227">DNA damage</keyword>
<comment type="similarity">
    <text evidence="2">Belongs to the uracil-DNA glycosylase (UDG) superfamily. Type 4 (UDGa) family.</text>
</comment>
<dbReference type="RefSeq" id="WP_116430409.1">
    <property type="nucleotide sequence ID" value="NZ_NMUF01000005.1"/>
</dbReference>
<dbReference type="NCBIfam" id="NF040953">
    <property type="entry name" value="Arch_udg"/>
    <property type="match status" value="1"/>
</dbReference>
<evidence type="ECO:0000256" key="7">
    <source>
        <dbReference type="ARBA" id="ARBA00022763"/>
    </source>
</evidence>
<sequence length="196" mass="21560">MDLQKLHELIKNCDKCPLHKYRKNAVPGEGEMKLGIMIVGEAPGASEDEAGRPFVGAAGQLLTEALSRLGVRRSDVFITNVVKCRPPNNRTPNREEVEACLPYLIQQIGILKPRRIIALGLISAKALMELMGRRAEKLGDVKGKCYQGRIAGVQVELCVTYHPAAVLRKPALRGEFQKDLAVFFGGGLNRFLDPSK</sequence>
<dbReference type="PANTHER" id="PTHR33693">
    <property type="entry name" value="TYPE-5 URACIL-DNA GLYCOSYLASE"/>
    <property type="match status" value="1"/>
</dbReference>
<protein>
    <recommendedName>
        <fullName evidence="4">Type-4 uracil-DNA glycosylase</fullName>
        <ecNumber evidence="3">3.2.2.27</ecNumber>
    </recommendedName>
</protein>
<dbReference type="OrthoDB" id="8612at2157"/>
<accession>A0A371R5Y2</accession>
<dbReference type="SMART" id="SM00987">
    <property type="entry name" value="UreE_C"/>
    <property type="match status" value="1"/>
</dbReference>
<evidence type="ECO:0000256" key="11">
    <source>
        <dbReference type="ARBA" id="ARBA00023204"/>
    </source>
</evidence>
<dbReference type="NCBIfam" id="TIGR00758">
    <property type="entry name" value="UDG_fam4"/>
    <property type="match status" value="1"/>
</dbReference>
<dbReference type="InterPro" id="IPR036895">
    <property type="entry name" value="Uracil-DNA_glycosylase-like_sf"/>
</dbReference>
<gene>
    <name evidence="13" type="ORF">CGL52_02735</name>
</gene>
<comment type="caution">
    <text evidence="13">The sequence shown here is derived from an EMBL/GenBank/DDBJ whole genome shotgun (WGS) entry which is preliminary data.</text>
</comment>
<dbReference type="Pfam" id="PF03167">
    <property type="entry name" value="UDG"/>
    <property type="match status" value="1"/>
</dbReference>
<comment type="catalytic activity">
    <reaction evidence="1">
        <text>Hydrolyzes single-stranded DNA or mismatched double-stranded DNA and polynucleotides, releasing free uracil.</text>
        <dbReference type="EC" id="3.2.2.27"/>
    </reaction>
</comment>
<dbReference type="InterPro" id="IPR053423">
    <property type="entry name" value="Type-4_UDG"/>
</dbReference>
<dbReference type="CDD" id="cd10030">
    <property type="entry name" value="UDG-F4_TTUDGA_SPO1dp_like"/>
    <property type="match status" value="1"/>
</dbReference>